<dbReference type="EMBL" id="PHIG01000033">
    <property type="protein sequence ID" value="PJK29362.1"/>
    <property type="molecule type" value="Genomic_DNA"/>
</dbReference>
<dbReference type="Pfam" id="PF00378">
    <property type="entry name" value="ECH_1"/>
    <property type="match status" value="1"/>
</dbReference>
<dbReference type="Proteomes" id="UP000229498">
    <property type="component" value="Unassembled WGS sequence"/>
</dbReference>
<dbReference type="AlphaFoldDB" id="A0A2M9G0W8"/>
<proteinExistence type="inferred from homology"/>
<reference evidence="3 4" key="1">
    <citation type="submission" date="2017-11" db="EMBL/GenBank/DDBJ databases">
        <title>Draft genome sequence of Rhizobiales bacterium SY3-13.</title>
        <authorList>
            <person name="Sun C."/>
        </authorList>
    </citation>
    <scope>NUCLEOTIDE SEQUENCE [LARGE SCALE GENOMIC DNA]</scope>
    <source>
        <strain evidence="3 4">SY3-13</strain>
    </source>
</reference>
<dbReference type="InterPro" id="IPR029045">
    <property type="entry name" value="ClpP/crotonase-like_dom_sf"/>
</dbReference>
<sequence length="262" mass="28142">MSDSEGAARVGYEVRGRVAVITMNRAPVNAVDFPMIDAIHDRMREADADRGVGAIVLASAVEGMFCGGMDLKMIRGAGGLGMRDFLNRFYLDTLDLQAKLAKPTIAAVNGPARGAGMTLSITCDVIVCAESASLGYPEIDVGVLPAIHFAHLPAVIGRHRAFELLFTGETFTPAEAKAMGLVNQVVPDAELMDSAMALAGTFAAKSPTVMRLGRQAFWRAQDLDYRRNVAAQVEMMCALAETDDFEEGLAAFAEKRKPDWGR</sequence>
<keyword evidence="4" id="KW-1185">Reference proteome</keyword>
<protein>
    <submittedName>
        <fullName evidence="3">Enoyl-CoA hydratase</fullName>
    </submittedName>
</protein>
<accession>A0A2M9G0W8</accession>
<evidence type="ECO:0000256" key="1">
    <source>
        <dbReference type="ARBA" id="ARBA00005254"/>
    </source>
</evidence>
<dbReference type="GO" id="GO:0006635">
    <property type="term" value="P:fatty acid beta-oxidation"/>
    <property type="evidence" value="ECO:0007669"/>
    <property type="project" value="TreeGrafter"/>
</dbReference>
<evidence type="ECO:0000313" key="4">
    <source>
        <dbReference type="Proteomes" id="UP000229498"/>
    </source>
</evidence>
<dbReference type="RefSeq" id="WP_109792095.1">
    <property type="nucleotide sequence ID" value="NZ_PHIG01000033.1"/>
</dbReference>
<gene>
    <name evidence="3" type="ORF">CVT23_12225</name>
</gene>
<dbReference type="PROSITE" id="PS00166">
    <property type="entry name" value="ENOYL_COA_HYDRATASE"/>
    <property type="match status" value="1"/>
</dbReference>
<dbReference type="PANTHER" id="PTHR11941">
    <property type="entry name" value="ENOYL-COA HYDRATASE-RELATED"/>
    <property type="match status" value="1"/>
</dbReference>
<dbReference type="GO" id="GO:0003824">
    <property type="term" value="F:catalytic activity"/>
    <property type="evidence" value="ECO:0007669"/>
    <property type="project" value="InterPro"/>
</dbReference>
<evidence type="ECO:0000256" key="2">
    <source>
        <dbReference type="RuleBase" id="RU003707"/>
    </source>
</evidence>
<name>A0A2M9G0W8_9PROT</name>
<comment type="caution">
    <text evidence="3">The sequence shown here is derived from an EMBL/GenBank/DDBJ whole genome shotgun (WGS) entry which is preliminary data.</text>
</comment>
<organism evidence="3 4">
    <name type="scientific">Minwuia thermotolerans</name>
    <dbReference type="NCBI Taxonomy" id="2056226"/>
    <lineage>
        <taxon>Bacteria</taxon>
        <taxon>Pseudomonadati</taxon>
        <taxon>Pseudomonadota</taxon>
        <taxon>Alphaproteobacteria</taxon>
        <taxon>Minwuiales</taxon>
        <taxon>Minwuiaceae</taxon>
        <taxon>Minwuia</taxon>
    </lineage>
</organism>
<dbReference type="InterPro" id="IPR001753">
    <property type="entry name" value="Enoyl-CoA_hydra/iso"/>
</dbReference>
<comment type="similarity">
    <text evidence="1 2">Belongs to the enoyl-CoA hydratase/isomerase family.</text>
</comment>
<dbReference type="InterPro" id="IPR018376">
    <property type="entry name" value="Enoyl-CoA_hyd/isom_CS"/>
</dbReference>
<dbReference type="SUPFAM" id="SSF52096">
    <property type="entry name" value="ClpP/crotonase"/>
    <property type="match status" value="1"/>
</dbReference>
<evidence type="ECO:0000313" key="3">
    <source>
        <dbReference type="EMBL" id="PJK29362.1"/>
    </source>
</evidence>
<dbReference type="PANTHER" id="PTHR11941:SF54">
    <property type="entry name" value="ENOYL-COA HYDRATASE, MITOCHONDRIAL"/>
    <property type="match status" value="1"/>
</dbReference>
<dbReference type="CDD" id="cd06558">
    <property type="entry name" value="crotonase-like"/>
    <property type="match status" value="1"/>
</dbReference>
<dbReference type="Gene3D" id="3.90.226.10">
    <property type="entry name" value="2-enoyl-CoA Hydratase, Chain A, domain 1"/>
    <property type="match status" value="1"/>
</dbReference>
<dbReference type="OrthoDB" id="9796541at2"/>